<evidence type="ECO:0000256" key="5">
    <source>
        <dbReference type="SAM" id="Coils"/>
    </source>
</evidence>
<evidence type="ECO:0000256" key="3">
    <source>
        <dbReference type="ARBA" id="ARBA00022833"/>
    </source>
</evidence>
<dbReference type="GO" id="GO:0008270">
    <property type="term" value="F:zinc ion binding"/>
    <property type="evidence" value="ECO:0007669"/>
    <property type="project" value="UniProtKB-KW"/>
</dbReference>
<evidence type="ECO:0000256" key="6">
    <source>
        <dbReference type="SAM" id="MobiDB-lite"/>
    </source>
</evidence>
<feature type="coiled-coil region" evidence="5">
    <location>
        <begin position="323"/>
        <end position="364"/>
    </location>
</feature>
<dbReference type="InterPro" id="IPR001841">
    <property type="entry name" value="Znf_RING"/>
</dbReference>
<keyword evidence="3" id="KW-0862">Zinc</keyword>
<dbReference type="AlphaFoldDB" id="A0A6B2L352"/>
<dbReference type="GO" id="GO:0005737">
    <property type="term" value="C:cytoplasm"/>
    <property type="evidence" value="ECO:0007669"/>
    <property type="project" value="TreeGrafter"/>
</dbReference>
<protein>
    <recommendedName>
        <fullName evidence="10">BRCA1-associated protein</fullName>
    </recommendedName>
</protein>
<dbReference type="EMBL" id="GIBP01002400">
    <property type="protein sequence ID" value="NDV31369.1"/>
    <property type="molecule type" value="Transcribed_RNA"/>
</dbReference>
<dbReference type="PANTHER" id="PTHR24007">
    <property type="entry name" value="BRCA1-ASSOCIATED PROTEIN"/>
    <property type="match status" value="1"/>
</dbReference>
<feature type="domain" description="RING-type" evidence="7">
    <location>
        <begin position="131"/>
        <end position="172"/>
    </location>
</feature>
<dbReference type="SMART" id="SM00290">
    <property type="entry name" value="ZnF_UBP"/>
    <property type="match status" value="1"/>
</dbReference>
<keyword evidence="5" id="KW-0175">Coiled coil</keyword>
<dbReference type="SMART" id="SM00184">
    <property type="entry name" value="RING"/>
    <property type="match status" value="1"/>
</dbReference>
<dbReference type="PANTHER" id="PTHR24007:SF7">
    <property type="entry name" value="BRCA1-ASSOCIATED PROTEIN"/>
    <property type="match status" value="1"/>
</dbReference>
<name>A0A6B2L352_9EUKA</name>
<evidence type="ECO:0000256" key="2">
    <source>
        <dbReference type="ARBA" id="ARBA00022771"/>
    </source>
</evidence>
<dbReference type="InterPro" id="IPR011422">
    <property type="entry name" value="BRAP2/ETP1_RRM"/>
</dbReference>
<evidence type="ECO:0000256" key="1">
    <source>
        <dbReference type="ARBA" id="ARBA00022723"/>
    </source>
</evidence>
<dbReference type="GO" id="GO:0016567">
    <property type="term" value="P:protein ubiquitination"/>
    <property type="evidence" value="ECO:0007669"/>
    <property type="project" value="TreeGrafter"/>
</dbReference>
<proteinExistence type="predicted"/>
<dbReference type="Gene3D" id="3.30.40.10">
    <property type="entry name" value="Zinc/RING finger domain, C3HC4 (zinc finger)"/>
    <property type="match status" value="2"/>
</dbReference>
<accession>A0A6B2L352</accession>
<feature type="compositionally biased region" description="Basic residues" evidence="6">
    <location>
        <begin position="451"/>
        <end position="465"/>
    </location>
</feature>
<dbReference type="GO" id="GO:0007265">
    <property type="term" value="P:Ras protein signal transduction"/>
    <property type="evidence" value="ECO:0007669"/>
    <property type="project" value="TreeGrafter"/>
</dbReference>
<dbReference type="PROSITE" id="PS50089">
    <property type="entry name" value="ZF_RING_2"/>
    <property type="match status" value="1"/>
</dbReference>
<dbReference type="InterPro" id="IPR047243">
    <property type="entry name" value="RING-H2_BRAP2"/>
</dbReference>
<evidence type="ECO:0000259" key="7">
    <source>
        <dbReference type="PROSITE" id="PS50089"/>
    </source>
</evidence>
<dbReference type="InterPro" id="IPR013083">
    <property type="entry name" value="Znf_RING/FYVE/PHD"/>
</dbReference>
<evidence type="ECO:0000256" key="4">
    <source>
        <dbReference type="PROSITE-ProRule" id="PRU00502"/>
    </source>
</evidence>
<feature type="domain" description="UBP-type" evidence="8">
    <location>
        <begin position="151"/>
        <end position="261"/>
    </location>
</feature>
<reference evidence="9" key="1">
    <citation type="journal article" date="2020" name="J. Eukaryot. Microbiol.">
        <title>De novo Sequencing, Assembly and Annotation of the Transcriptome for the Free-Living Testate Amoeba Arcella intermedia.</title>
        <authorList>
            <person name="Ribeiro G.M."/>
            <person name="Porfirio-Sousa A.L."/>
            <person name="Maurer-Alcala X.X."/>
            <person name="Katz L.A."/>
            <person name="Lahr D.J.G."/>
        </authorList>
    </citation>
    <scope>NUCLEOTIDE SEQUENCE</scope>
</reference>
<evidence type="ECO:0000259" key="8">
    <source>
        <dbReference type="PROSITE" id="PS50271"/>
    </source>
</evidence>
<organism evidence="9">
    <name type="scientific">Arcella intermedia</name>
    <dbReference type="NCBI Taxonomy" id="1963864"/>
    <lineage>
        <taxon>Eukaryota</taxon>
        <taxon>Amoebozoa</taxon>
        <taxon>Tubulinea</taxon>
        <taxon>Elardia</taxon>
        <taxon>Arcellinida</taxon>
        <taxon>Sphaerothecina</taxon>
        <taxon>Arcellidae</taxon>
        <taxon>Arcella</taxon>
    </lineage>
</organism>
<dbReference type="GO" id="GO:0061630">
    <property type="term" value="F:ubiquitin protein ligase activity"/>
    <property type="evidence" value="ECO:0007669"/>
    <property type="project" value="TreeGrafter"/>
</dbReference>
<keyword evidence="2 4" id="KW-0863">Zinc-finger</keyword>
<keyword evidence="1" id="KW-0479">Metal-binding</keyword>
<dbReference type="Pfam" id="PF13639">
    <property type="entry name" value="zf-RING_2"/>
    <property type="match status" value="1"/>
</dbReference>
<dbReference type="CDD" id="cd16457">
    <property type="entry name" value="RING-H2_BRAP2"/>
    <property type="match status" value="1"/>
</dbReference>
<dbReference type="Pfam" id="PF07576">
    <property type="entry name" value="BRAP2"/>
    <property type="match status" value="1"/>
</dbReference>
<dbReference type="InterPro" id="IPR001607">
    <property type="entry name" value="Znf_UBP"/>
</dbReference>
<dbReference type="SUPFAM" id="SSF57850">
    <property type="entry name" value="RING/U-box"/>
    <property type="match status" value="1"/>
</dbReference>
<feature type="region of interest" description="Disordered" evidence="6">
    <location>
        <begin position="438"/>
        <end position="465"/>
    </location>
</feature>
<evidence type="ECO:0008006" key="10">
    <source>
        <dbReference type="Google" id="ProtNLM"/>
    </source>
</evidence>
<dbReference type="Pfam" id="PF02148">
    <property type="entry name" value="zf-UBP"/>
    <property type="match status" value="1"/>
</dbReference>
<dbReference type="PROSITE" id="PS50271">
    <property type="entry name" value="ZF_UBP"/>
    <property type="match status" value="1"/>
</dbReference>
<sequence length="465" mass="54055">MRGTIHLYKPEEISEKAMVGSLPSDRSPVVLIFGVPSYMKIEEFVSFCGIFAKSMKHIRVLRDESPNRYMLLILFRDQQTANSFYVEYNGKNFSLMTSEICHIGFVDSVEFVHPKNAPLWPPSGQYELPHCTICLERLDATVSGLLTVICNHSFHCDCLLRWQEENICPVCRYMQTPRGDESVCGSCGITDSLWICLICGFVGCSRYKNKHSEEHFIKTKHTFAMEVDTKSVWDYTRDSYVHRIATNFNDGKLVPLPEINWEVELANTIKLKDTGLGKDEAVELEWQYLLEAHLETQKRFFEDRIKVIEMQNQNKLKYLEQEYAGLLEEKLDIAKKMEQIERQKKGLEKRTQELEKKMSTVAQEKDFLVVINKEMEKNQSAWKEKAMVTEEKLKKAQIDAEKDSKIQELEEQVRDLMFYIENQKKLANSEFENAELVVVPSPETNQPKANKPNKNKQIPKKPKKK</sequence>
<evidence type="ECO:0000313" key="9">
    <source>
        <dbReference type="EMBL" id="NDV31369.1"/>
    </source>
</evidence>